<dbReference type="CDD" id="cd02974">
    <property type="entry name" value="AhpF_NTD_N"/>
    <property type="match status" value="1"/>
</dbReference>
<feature type="domain" description="FAD/NAD(P)-binding" evidence="12">
    <location>
        <begin position="217"/>
        <end position="508"/>
    </location>
</feature>
<dbReference type="NCBIfam" id="TIGR03140">
    <property type="entry name" value="AhpF"/>
    <property type="match status" value="1"/>
</dbReference>
<dbReference type="PRINTS" id="PR00368">
    <property type="entry name" value="FADPNR"/>
</dbReference>
<dbReference type="PRINTS" id="PR00469">
    <property type="entry name" value="PNDRDTASEII"/>
</dbReference>
<keyword evidence="7 14" id="KW-0560">Oxidoreductase</keyword>
<dbReference type="PROSITE" id="PS00573">
    <property type="entry name" value="PYRIDINE_REDOX_2"/>
    <property type="match status" value="1"/>
</dbReference>
<sequence length="535" mass="56925">MLSPALNSQLTEQLANYLQHLKTPVELIAFTDNSEKSLELNSLVNEIAALSSLVNIVTADSDGERLPSMMVRSAATGSEIRFAGLPMGHEFTSLVLALLHCGGHPMKIEPELIEQVRNLDGEFHFESYISLSCQNCPDVIQALNMMAAINPQITHVMIDGALFQQEVDKRNIMAVPSVFLNDQSFSQGRISLAEIVAKIDRGAGAKQAADIDQKEAFDMLVVGAGPAGASAAIYSARKGIRTGIIADRFGGQVMDTVGIENFISVKATAGPKLVASLEEHVRDYNVDIMSNQTVSNIVAAKEVGGLIEIELQSGAKLSSHSVIMATGARWRELNVPGEQQYRGSGVGFCVHCDGPLFQGKSVAVVGGGNSGIEAAIDLAGIVEHVTVLEFSDKLLADDVLIQRANNTANIDIVLQAETTEVVGDGSKVTGLRYLDRDSGVQQHIALAGVFVQIGLVPNTDFIQGTIELTRRGEIIVDERGETSMAGVFAAGDVTTAPYKQIIIAMGSGATAALGAFDYMMRNPLLKTTATESRAA</sequence>
<evidence type="ECO:0000256" key="9">
    <source>
        <dbReference type="ARBA" id="ARBA00023157"/>
    </source>
</evidence>
<evidence type="ECO:0000256" key="4">
    <source>
        <dbReference type="ARBA" id="ARBA00020059"/>
    </source>
</evidence>
<dbReference type="InterPro" id="IPR044141">
    <property type="entry name" value="AhpF_NTD_C"/>
</dbReference>
<dbReference type="PIRSF" id="PIRSF000238">
    <property type="entry name" value="AhpF"/>
    <property type="match status" value="1"/>
</dbReference>
<keyword evidence="8" id="KW-0520">NAD</keyword>
<evidence type="ECO:0000256" key="7">
    <source>
        <dbReference type="ARBA" id="ARBA00023002"/>
    </source>
</evidence>
<dbReference type="CDD" id="cd03026">
    <property type="entry name" value="AhpF_NTD_C"/>
    <property type="match status" value="1"/>
</dbReference>
<dbReference type="PANTHER" id="PTHR48105">
    <property type="entry name" value="THIOREDOXIN REDUCTASE 1-RELATED-RELATED"/>
    <property type="match status" value="1"/>
</dbReference>
<dbReference type="RefSeq" id="WP_237443613.1">
    <property type="nucleotide sequence ID" value="NZ_CAKLPX010000001.1"/>
</dbReference>
<comment type="caution">
    <text evidence="14">The sequence shown here is derived from an EMBL/GenBank/DDBJ whole genome shotgun (WGS) entry which is preliminary data.</text>
</comment>
<dbReference type="InterPro" id="IPR012081">
    <property type="entry name" value="Alkyl_hydroperoxide_Rdtase_suF"/>
</dbReference>
<evidence type="ECO:0000259" key="12">
    <source>
        <dbReference type="Pfam" id="PF07992"/>
    </source>
</evidence>
<dbReference type="Pfam" id="PF13192">
    <property type="entry name" value="Thioredoxin_3"/>
    <property type="match status" value="1"/>
</dbReference>
<dbReference type="EMBL" id="CAKLPX010000001">
    <property type="protein sequence ID" value="CAH0990948.1"/>
    <property type="molecule type" value="Genomic_DNA"/>
</dbReference>
<gene>
    <name evidence="14" type="primary">ahpF</name>
    <name evidence="14" type="ORF">SIN8267_01049</name>
</gene>
<dbReference type="Pfam" id="PF07992">
    <property type="entry name" value="Pyr_redox_2"/>
    <property type="match status" value="1"/>
</dbReference>
<keyword evidence="5" id="KW-0285">Flavoprotein</keyword>
<keyword evidence="6" id="KW-0274">FAD</keyword>
<evidence type="ECO:0000256" key="2">
    <source>
        <dbReference type="ARBA" id="ARBA00009333"/>
    </source>
</evidence>
<dbReference type="InterPro" id="IPR023753">
    <property type="entry name" value="FAD/NAD-binding_dom"/>
</dbReference>
<organism evidence="14 15">
    <name type="scientific">Sinobacterium norvegicum</name>
    <dbReference type="NCBI Taxonomy" id="1641715"/>
    <lineage>
        <taxon>Bacteria</taxon>
        <taxon>Pseudomonadati</taxon>
        <taxon>Pseudomonadota</taxon>
        <taxon>Gammaproteobacteria</taxon>
        <taxon>Cellvibrionales</taxon>
        <taxon>Spongiibacteraceae</taxon>
        <taxon>Sinobacterium</taxon>
    </lineage>
</organism>
<dbReference type="GO" id="GO:0016491">
    <property type="term" value="F:oxidoreductase activity"/>
    <property type="evidence" value="ECO:0007669"/>
    <property type="project" value="UniProtKB-KW"/>
</dbReference>
<dbReference type="Proteomes" id="UP000838100">
    <property type="component" value="Unassembled WGS sequence"/>
</dbReference>
<dbReference type="InterPro" id="IPR044142">
    <property type="entry name" value="AhpF_NTD_N"/>
</dbReference>
<evidence type="ECO:0000259" key="13">
    <source>
        <dbReference type="Pfam" id="PF13192"/>
    </source>
</evidence>
<comment type="similarity">
    <text evidence="2">Belongs to the class-II pyridine nucleotide-disulfide oxidoreductase family.</text>
</comment>
<keyword evidence="10" id="KW-0676">Redox-active center</keyword>
<dbReference type="SUPFAM" id="SSF51905">
    <property type="entry name" value="FAD/NAD(P)-binding domain"/>
    <property type="match status" value="1"/>
</dbReference>
<evidence type="ECO:0000256" key="11">
    <source>
        <dbReference type="ARBA" id="ARBA00024806"/>
    </source>
</evidence>
<proteinExistence type="inferred from homology"/>
<dbReference type="Gene3D" id="3.40.30.80">
    <property type="match status" value="1"/>
</dbReference>
<evidence type="ECO:0000256" key="1">
    <source>
        <dbReference type="ARBA" id="ARBA00001974"/>
    </source>
</evidence>
<keyword evidence="9" id="KW-1015">Disulfide bond</keyword>
<reference evidence="14" key="1">
    <citation type="submission" date="2021-12" db="EMBL/GenBank/DDBJ databases">
        <authorList>
            <person name="Rodrigo-Torres L."/>
            <person name="Arahal R. D."/>
            <person name="Lucena T."/>
        </authorList>
    </citation>
    <scope>NUCLEOTIDE SEQUENCE</scope>
    <source>
        <strain evidence="14">CECT 8267</strain>
    </source>
</reference>
<evidence type="ECO:0000256" key="10">
    <source>
        <dbReference type="ARBA" id="ARBA00023284"/>
    </source>
</evidence>
<comment type="cofactor">
    <cofactor evidence="1">
        <name>FAD</name>
        <dbReference type="ChEBI" id="CHEBI:57692"/>
    </cofactor>
</comment>
<feature type="domain" description="Thioredoxin-like fold" evidence="13">
    <location>
        <begin position="130"/>
        <end position="199"/>
    </location>
</feature>
<evidence type="ECO:0000256" key="3">
    <source>
        <dbReference type="ARBA" id="ARBA00011738"/>
    </source>
</evidence>
<evidence type="ECO:0000313" key="14">
    <source>
        <dbReference type="EMBL" id="CAH0990948.1"/>
    </source>
</evidence>
<keyword evidence="15" id="KW-1185">Reference proteome</keyword>
<evidence type="ECO:0000256" key="6">
    <source>
        <dbReference type="ARBA" id="ARBA00022827"/>
    </source>
</evidence>
<comment type="function">
    <text evidence="11">Serves to protect the cell against DNA damage by alkyl hydroperoxides. It can use either NADH or NADPH as electron donor for direct reduction of redox dyes or of alkyl hydroperoxides when combined with the AhpC protein.</text>
</comment>
<dbReference type="InterPro" id="IPR036188">
    <property type="entry name" value="FAD/NAD-bd_sf"/>
</dbReference>
<evidence type="ECO:0000256" key="8">
    <source>
        <dbReference type="ARBA" id="ARBA00023027"/>
    </source>
</evidence>
<comment type="subunit">
    <text evidence="3">Homodimer.</text>
</comment>
<accession>A0ABM9ACN6</accession>
<dbReference type="Gene3D" id="3.50.50.60">
    <property type="entry name" value="FAD/NAD(P)-binding domain"/>
    <property type="match status" value="2"/>
</dbReference>
<dbReference type="SUPFAM" id="SSF52833">
    <property type="entry name" value="Thioredoxin-like"/>
    <property type="match status" value="2"/>
</dbReference>
<protein>
    <recommendedName>
        <fullName evidence="4">Alkyl hydroperoxide reductase subunit F</fullName>
    </recommendedName>
</protein>
<evidence type="ECO:0000313" key="15">
    <source>
        <dbReference type="Proteomes" id="UP000838100"/>
    </source>
</evidence>
<name>A0ABM9ACN6_9GAMM</name>
<dbReference type="InterPro" id="IPR036249">
    <property type="entry name" value="Thioredoxin-like_sf"/>
</dbReference>
<dbReference type="InterPro" id="IPR008255">
    <property type="entry name" value="Pyr_nucl-diS_OxRdtase_2_AS"/>
</dbReference>
<dbReference type="InterPro" id="IPR012336">
    <property type="entry name" value="Thioredoxin-like_fold"/>
</dbReference>
<dbReference type="InterPro" id="IPR050097">
    <property type="entry name" value="Ferredoxin-NADP_redctase_2"/>
</dbReference>
<evidence type="ECO:0000256" key="5">
    <source>
        <dbReference type="ARBA" id="ARBA00022630"/>
    </source>
</evidence>
<dbReference type="PROSITE" id="PS51354">
    <property type="entry name" value="GLUTAREDOXIN_2"/>
    <property type="match status" value="1"/>
</dbReference>